<gene>
    <name evidence="2" type="ORF">FSB_LOCUS57997</name>
</gene>
<dbReference type="InterPro" id="IPR036397">
    <property type="entry name" value="RNaseH_sf"/>
</dbReference>
<dbReference type="PANTHER" id="PTHR37984">
    <property type="entry name" value="PROTEIN CBG26694"/>
    <property type="match status" value="1"/>
</dbReference>
<dbReference type="PANTHER" id="PTHR37984:SF5">
    <property type="entry name" value="PROTEIN NYNRIN-LIKE"/>
    <property type="match status" value="1"/>
</dbReference>
<reference evidence="2" key="1">
    <citation type="submission" date="2018-02" db="EMBL/GenBank/DDBJ databases">
        <authorList>
            <person name="Cohen D.B."/>
            <person name="Kent A.D."/>
        </authorList>
    </citation>
    <scope>NUCLEOTIDE SEQUENCE</scope>
</reference>
<dbReference type="SUPFAM" id="SSF53098">
    <property type="entry name" value="Ribonuclease H-like"/>
    <property type="match status" value="1"/>
</dbReference>
<evidence type="ECO:0000313" key="2">
    <source>
        <dbReference type="EMBL" id="SPD30115.1"/>
    </source>
</evidence>
<evidence type="ECO:0000259" key="1">
    <source>
        <dbReference type="PROSITE" id="PS50994"/>
    </source>
</evidence>
<dbReference type="AlphaFoldDB" id="A0A2N9J0J3"/>
<protein>
    <recommendedName>
        <fullName evidence="1">Integrase catalytic domain-containing protein</fullName>
    </recommendedName>
</protein>
<proteinExistence type="predicted"/>
<dbReference type="InterPro" id="IPR050951">
    <property type="entry name" value="Retrovirus_Pol_polyprotein"/>
</dbReference>
<dbReference type="EMBL" id="OIVN01006302">
    <property type="protein sequence ID" value="SPD30115.1"/>
    <property type="molecule type" value="Genomic_DNA"/>
</dbReference>
<name>A0A2N9J0J3_FAGSY</name>
<dbReference type="PROSITE" id="PS50994">
    <property type="entry name" value="INTEGRASE"/>
    <property type="match status" value="1"/>
</dbReference>
<dbReference type="GO" id="GO:0003676">
    <property type="term" value="F:nucleic acid binding"/>
    <property type="evidence" value="ECO:0007669"/>
    <property type="project" value="InterPro"/>
</dbReference>
<dbReference type="Gene3D" id="3.30.420.10">
    <property type="entry name" value="Ribonuclease H-like superfamily/Ribonuclease H"/>
    <property type="match status" value="1"/>
</dbReference>
<accession>A0A2N9J0J3</accession>
<organism evidence="2">
    <name type="scientific">Fagus sylvatica</name>
    <name type="common">Beechnut</name>
    <dbReference type="NCBI Taxonomy" id="28930"/>
    <lineage>
        <taxon>Eukaryota</taxon>
        <taxon>Viridiplantae</taxon>
        <taxon>Streptophyta</taxon>
        <taxon>Embryophyta</taxon>
        <taxon>Tracheophyta</taxon>
        <taxon>Spermatophyta</taxon>
        <taxon>Magnoliopsida</taxon>
        <taxon>eudicotyledons</taxon>
        <taxon>Gunneridae</taxon>
        <taxon>Pentapetalae</taxon>
        <taxon>rosids</taxon>
        <taxon>fabids</taxon>
        <taxon>Fagales</taxon>
        <taxon>Fagaceae</taxon>
        <taxon>Fagus</taxon>
    </lineage>
</organism>
<dbReference type="GO" id="GO:0015074">
    <property type="term" value="P:DNA integration"/>
    <property type="evidence" value="ECO:0007669"/>
    <property type="project" value="InterPro"/>
</dbReference>
<dbReference type="InterPro" id="IPR001584">
    <property type="entry name" value="Integrase_cat-core"/>
</dbReference>
<sequence length="242" mass="28432">MDFIDGLPPSQGKTTILVVVDRLSKYTHFILVAHPYTAVGIVQVFFDNIFKLHGMPKTIVCDRDSTFTSAFWTELFKLHKTCFNFSTAYHPQTDDQTEVVNRILEMYLRCFTSSKPKQWAKWLSWAEWCYNTSWHSSIKRTPFEVVYGRKPPTLLSYIPGTAKVATVEEELIQRDQVLQELTRSIKDAQSRMKRAYDRRHREKEFAVGDWVYLRLQPYRQTSVALRRVSKLAPRYHGPFQIL</sequence>
<feature type="domain" description="Integrase catalytic" evidence="1">
    <location>
        <begin position="1"/>
        <end position="150"/>
    </location>
</feature>
<dbReference type="InterPro" id="IPR012337">
    <property type="entry name" value="RNaseH-like_sf"/>
</dbReference>